<dbReference type="eggNOG" id="COG3211">
    <property type="taxonomic scope" value="Bacteria"/>
</dbReference>
<feature type="compositionally biased region" description="Polar residues" evidence="1">
    <location>
        <begin position="801"/>
        <end position="814"/>
    </location>
</feature>
<dbReference type="InterPro" id="IPR008557">
    <property type="entry name" value="PhoX"/>
</dbReference>
<dbReference type="EnsemblBacteria" id="BAC92371">
    <property type="protein sequence ID" value="BAC92371"/>
    <property type="gene ID" value="BAC92371"/>
</dbReference>
<dbReference type="KEGG" id="gvi:glr4430"/>
<evidence type="ECO:0000256" key="1">
    <source>
        <dbReference type="SAM" id="MobiDB-lite"/>
    </source>
</evidence>
<dbReference type="InterPro" id="IPR019546">
    <property type="entry name" value="TAT_signal_bac_arc"/>
</dbReference>
<dbReference type="Proteomes" id="UP000000557">
    <property type="component" value="Chromosome"/>
</dbReference>
<dbReference type="PATRIC" id="fig|251221.4.peg.4459"/>
<dbReference type="EMBL" id="BA000045">
    <property type="protein sequence ID" value="BAC92371.1"/>
    <property type="molecule type" value="Genomic_DNA"/>
</dbReference>
<dbReference type="PROSITE" id="PS51318">
    <property type="entry name" value="TAT"/>
    <property type="match status" value="1"/>
</dbReference>
<name>Q7ND06_GLOVI</name>
<feature type="region of interest" description="Disordered" evidence="1">
    <location>
        <begin position="801"/>
        <end position="838"/>
    </location>
</feature>
<protein>
    <submittedName>
        <fullName evidence="2">Glr4430 protein</fullName>
    </submittedName>
</protein>
<dbReference type="NCBIfam" id="TIGR01409">
    <property type="entry name" value="TAT_signal_seq"/>
    <property type="match status" value="1"/>
</dbReference>
<dbReference type="Pfam" id="PF05787">
    <property type="entry name" value="PhoX"/>
    <property type="match status" value="1"/>
</dbReference>
<reference evidence="2 3" key="2">
    <citation type="journal article" date="2003" name="DNA Res.">
        <title>Complete genome structure of Gloeobacter violaceus PCC 7421, a cyanobacterium that lacks thylakoids (supplement).</title>
        <authorList>
            <person name="Nakamura Y."/>
            <person name="Kaneko T."/>
            <person name="Sato S."/>
            <person name="Mimuro M."/>
            <person name="Miyashita H."/>
            <person name="Tsuchiya T."/>
            <person name="Sasamoto S."/>
            <person name="Watanabe A."/>
            <person name="Kawashima K."/>
            <person name="Kishida Y."/>
            <person name="Kiyokawa C."/>
            <person name="Kohara M."/>
            <person name="Matsumoto M."/>
            <person name="Matsuno A."/>
            <person name="Nakazaki N."/>
            <person name="Shimpo S."/>
            <person name="Takeuchi C."/>
            <person name="Yamada M."/>
            <person name="Tabata S."/>
        </authorList>
    </citation>
    <scope>NUCLEOTIDE SEQUENCE [LARGE SCALE GENOMIC DNA]</scope>
    <source>
        <strain evidence="3">ATCC 29082 / PCC 7421</strain>
    </source>
</reference>
<dbReference type="STRING" id="251221.gene:10761949"/>
<accession>Q7ND06</accession>
<dbReference type="AlphaFoldDB" id="Q7ND06"/>
<sequence>MSEYSRRELLKFLGVTGGAALLGSMIPGQAMARPGSFLGSGPLTPVRLPHALPIYGTQKSHLPATGKTAYYGQPLTSYTVIDDLVVAPEFERYVIVRWGDRVFPNSADYFGYNCDFTAYRPINGNREGYLWVNHEYVSSPISFATPEAPSALAGASPRIATSYPQVITGTPEAPGAALEDAPQLVRWGEFQYNQGGSVVRIKKNTNGRYAPVADAANRRYHGLSGLAINATRTDLRADGTPYSAVTSWKGEVNGVSVGKDGDNNYLIGTGPAATQVFNLSTDGLGNKIIGTAFNCSGGYTPWGTILTAEENFQAGVGAFFVGVNEAVQPDGTQLGYLVGDPATFVDPFTNTEYLNYTTGTYFGQVGEKYGWMVEIDPADASWRARKHTWLGRFRHENIAFRAEVGKKLVAYMGDDRRGGNTWKFVSKGRIADLADRNANSKLLEEGTLYVARFNPNGTGRWIPLVLAAPVNPIAPTVLGEGEATGKGITPAEVASKLRLPSRAGIAGGTVDGGFYDVTPATEAADLESYITKGGTVTRARLKDYYTSQGAVLCDCYAAANLAGATPTARPEDLEVNPRNPREVFIAYTDGAAGSDGYPDSRIFVIGKYTSDINDTQGFGGLYKIIENSADSTGVTFSWENFKQSGEAGAEGGAGYANVDNLVFDQEGNIWGVTDMSTSNHNGLGLTYDTGTNGQPLQPVFNTIDHTGTSSALTGVFGCNWIFYVPLSGPDAGQVVPFGYGPPRCECTGPTFIGDTFVISVQHPGEDSPINGDPNAGGAAASVVTRDIEILDLKGGLFNQTRTIPRSSSFPSNVPTADGGSGLQFGPPRPSVVGIRRKP</sequence>
<dbReference type="OrthoDB" id="9801383at2"/>
<keyword evidence="3" id="KW-1185">Reference proteome</keyword>
<gene>
    <name evidence="2" type="ordered locus">glr4430</name>
</gene>
<dbReference type="PhylomeDB" id="Q7ND06"/>
<organism evidence="2 3">
    <name type="scientific">Gloeobacter violaceus (strain ATCC 29082 / PCC 7421)</name>
    <dbReference type="NCBI Taxonomy" id="251221"/>
    <lineage>
        <taxon>Bacteria</taxon>
        <taxon>Bacillati</taxon>
        <taxon>Cyanobacteriota</taxon>
        <taxon>Cyanophyceae</taxon>
        <taxon>Gloeobacterales</taxon>
        <taxon>Gloeobacteraceae</taxon>
        <taxon>Gloeobacter</taxon>
    </lineage>
</organism>
<dbReference type="PANTHER" id="PTHR35399:SF2">
    <property type="entry name" value="DUF839 DOMAIN-CONTAINING PROTEIN"/>
    <property type="match status" value="1"/>
</dbReference>
<dbReference type="RefSeq" id="WP_011144413.1">
    <property type="nucleotide sequence ID" value="NC_005125.1"/>
</dbReference>
<reference evidence="2 3" key="1">
    <citation type="journal article" date="2003" name="DNA Res.">
        <title>Complete genome structure of Gloeobacter violaceus PCC 7421, a cyanobacterium that lacks thylakoids.</title>
        <authorList>
            <person name="Nakamura Y."/>
            <person name="Kaneko T."/>
            <person name="Sato S."/>
            <person name="Mimuro M."/>
            <person name="Miyashita H."/>
            <person name="Tsuchiya T."/>
            <person name="Sasamoto S."/>
            <person name="Watanabe A."/>
            <person name="Kawashima K."/>
            <person name="Kishida Y."/>
            <person name="Kiyokawa C."/>
            <person name="Kohara M."/>
            <person name="Matsumoto M."/>
            <person name="Matsuno A."/>
            <person name="Nakazaki N."/>
            <person name="Shimpo S."/>
            <person name="Takeuchi C."/>
            <person name="Yamada M."/>
            <person name="Tabata S."/>
        </authorList>
    </citation>
    <scope>NUCLEOTIDE SEQUENCE [LARGE SCALE GENOMIC DNA]</scope>
    <source>
        <strain evidence="3">ATCC 29082 / PCC 7421</strain>
    </source>
</reference>
<dbReference type="HOGENOM" id="CLU_018570_1_0_3"/>
<evidence type="ECO:0000313" key="3">
    <source>
        <dbReference type="Proteomes" id="UP000000557"/>
    </source>
</evidence>
<dbReference type="InParanoid" id="Q7ND06"/>
<dbReference type="PANTHER" id="PTHR35399">
    <property type="entry name" value="SLR8030 PROTEIN"/>
    <property type="match status" value="1"/>
</dbReference>
<proteinExistence type="predicted"/>
<evidence type="ECO:0000313" key="2">
    <source>
        <dbReference type="EMBL" id="BAC92371.1"/>
    </source>
</evidence>
<dbReference type="InterPro" id="IPR006311">
    <property type="entry name" value="TAT_signal"/>
</dbReference>